<sequence length="392" mass="43135">MPASAERPLVLVGAGLSSALIAMRLSHGGAGPSIVILEGSTEPFGEHTWSFHDADVEPADRAWLDTMVAHRWQGQSVRFQNLNRHLDSGYASLTSASVAAAIAKLPNVDLRTGARVTSVAPTSVTLADGTVVEASCVIDCRGYQPSPALVLGYQKFVGLEVELEAPHGLVDPVIMDASVDQRDGYRFVYLLPFSPTRLLIEDTRYSDGEALDLQALAADINRYAEDQGWSILRIVREENGVLPIALAHDFERFWAERPDDIPQAGMRAGLFHPTTGYSLPEAVRVASLVGSSWPVGSAALAPRIWAHARTRHRQQAFYRLLNRMLFRAAKPEKRHLVLRRFYKLPKGLIERFYSGRTGVADIVRILVGKPPVPIHRALACLREAPMLKAKKL</sequence>
<dbReference type="InterPro" id="IPR036188">
    <property type="entry name" value="FAD/NAD-bd_sf"/>
</dbReference>
<dbReference type="Pfam" id="PF05834">
    <property type="entry name" value="Lycopene_cycl"/>
    <property type="match status" value="1"/>
</dbReference>
<dbReference type="Proteomes" id="UP000194474">
    <property type="component" value="Unassembled WGS sequence"/>
</dbReference>
<evidence type="ECO:0000256" key="1">
    <source>
        <dbReference type="ARBA" id="ARBA00006599"/>
    </source>
</evidence>
<dbReference type="GO" id="GO:0016705">
    <property type="term" value="F:oxidoreductase activity, acting on paired donors, with incorporation or reduction of molecular oxygen"/>
    <property type="evidence" value="ECO:0007669"/>
    <property type="project" value="InterPro"/>
</dbReference>
<keyword evidence="3" id="KW-1185">Reference proteome</keyword>
<evidence type="ECO:0000313" key="2">
    <source>
        <dbReference type="EMBL" id="SMQ65109.1"/>
    </source>
</evidence>
<dbReference type="NCBIfam" id="TIGR01789">
    <property type="entry name" value="lycopene_cycl"/>
    <property type="match status" value="1"/>
</dbReference>
<protein>
    <submittedName>
        <fullName evidence="2">Lycopene beta-cyclase</fullName>
    </submittedName>
</protein>
<dbReference type="GO" id="GO:0045436">
    <property type="term" value="F:lycopene beta cyclase activity"/>
    <property type="evidence" value="ECO:0007669"/>
    <property type="project" value="InterPro"/>
</dbReference>
<dbReference type="NCBIfam" id="TIGR01790">
    <property type="entry name" value="carotene-cycl"/>
    <property type="match status" value="1"/>
</dbReference>
<dbReference type="InterPro" id="IPR010108">
    <property type="entry name" value="Lycopene_cyclase_b/e"/>
</dbReference>
<proteinExistence type="inferred from homology"/>
<dbReference type="SUPFAM" id="SSF51905">
    <property type="entry name" value="FAD/NAD(P)-binding domain"/>
    <property type="match status" value="1"/>
</dbReference>
<dbReference type="InterPro" id="IPR008461">
    <property type="entry name" value="CrtY"/>
</dbReference>
<organism evidence="2 3">
    <name type="scientific">Devosia lucknowensis</name>
    <dbReference type="NCBI Taxonomy" id="1096929"/>
    <lineage>
        <taxon>Bacteria</taxon>
        <taxon>Pseudomonadati</taxon>
        <taxon>Pseudomonadota</taxon>
        <taxon>Alphaproteobacteria</taxon>
        <taxon>Hyphomicrobiales</taxon>
        <taxon>Devosiaceae</taxon>
        <taxon>Devosia</taxon>
    </lineage>
</organism>
<reference evidence="3" key="1">
    <citation type="submission" date="2017-04" db="EMBL/GenBank/DDBJ databases">
        <authorList>
            <person name="Varghese N."/>
            <person name="Submissions S."/>
        </authorList>
    </citation>
    <scope>NUCLEOTIDE SEQUENCE [LARGE SCALE GENOMIC DNA]</scope>
</reference>
<dbReference type="AlphaFoldDB" id="A0A1Y6ES76"/>
<name>A0A1Y6ES76_9HYPH</name>
<comment type="similarity">
    <text evidence="1">Belongs to the lycopene cyclase family.</text>
</comment>
<gene>
    <name evidence="2" type="ORF">SAMN06295905_1142</name>
</gene>
<dbReference type="EMBL" id="FXWK01000001">
    <property type="protein sequence ID" value="SMQ65109.1"/>
    <property type="molecule type" value="Genomic_DNA"/>
</dbReference>
<dbReference type="GO" id="GO:0016117">
    <property type="term" value="P:carotenoid biosynthetic process"/>
    <property type="evidence" value="ECO:0007669"/>
    <property type="project" value="InterPro"/>
</dbReference>
<evidence type="ECO:0000313" key="3">
    <source>
        <dbReference type="Proteomes" id="UP000194474"/>
    </source>
</evidence>
<accession>A0A1Y6ES76</accession>